<evidence type="ECO:0000256" key="2">
    <source>
        <dbReference type="ARBA" id="ARBA00022737"/>
    </source>
</evidence>
<keyword evidence="4" id="KW-0010">Activator</keyword>
<feature type="domain" description="PTS EIIA type-2" evidence="6">
    <location>
        <begin position="498"/>
        <end position="636"/>
    </location>
</feature>
<feature type="domain" description="PTS EIIB type-2" evidence="7">
    <location>
        <begin position="406"/>
        <end position="495"/>
    </location>
</feature>
<feature type="domain" description="PRD" evidence="8">
    <location>
        <begin position="192"/>
        <end position="291"/>
    </location>
</feature>
<dbReference type="SUPFAM" id="SSF63520">
    <property type="entry name" value="PTS-regulatory domain, PRD"/>
    <property type="match status" value="2"/>
</dbReference>
<proteinExistence type="predicted"/>
<comment type="caution">
    <text evidence="9">The sequence shown here is derived from an EMBL/GenBank/DDBJ whole genome shotgun (WGS) entry which is preliminary data.</text>
</comment>
<dbReference type="InterPro" id="IPR016152">
    <property type="entry name" value="PTrfase/Anion_transptr"/>
</dbReference>
<dbReference type="CDD" id="cd00211">
    <property type="entry name" value="PTS_IIA_fru"/>
    <property type="match status" value="1"/>
</dbReference>
<evidence type="ECO:0000313" key="9">
    <source>
        <dbReference type="EMBL" id="EKB55611.1"/>
    </source>
</evidence>
<dbReference type="CDD" id="cd05568">
    <property type="entry name" value="PTS_IIB_bgl_like"/>
    <property type="match status" value="1"/>
</dbReference>
<dbReference type="InterPro" id="IPR036095">
    <property type="entry name" value="PTS_EIIB-like_sf"/>
</dbReference>
<dbReference type="SUPFAM" id="SSF55804">
    <property type="entry name" value="Phoshotransferase/anion transport protein"/>
    <property type="match status" value="1"/>
</dbReference>
<keyword evidence="1" id="KW-0808">Transferase</keyword>
<keyword evidence="10" id="KW-1185">Reference proteome</keyword>
<evidence type="ECO:0000256" key="5">
    <source>
        <dbReference type="ARBA" id="ARBA00023163"/>
    </source>
</evidence>
<accession>K1LLT6</accession>
<dbReference type="GO" id="GO:0008982">
    <property type="term" value="F:protein-N(PI)-phosphohistidine-sugar phosphotransferase activity"/>
    <property type="evidence" value="ECO:0007669"/>
    <property type="project" value="InterPro"/>
</dbReference>
<keyword evidence="3" id="KW-0805">Transcription regulation</keyword>
<dbReference type="InterPro" id="IPR007737">
    <property type="entry name" value="Mga_HTH"/>
</dbReference>
<dbReference type="GO" id="GO:0006355">
    <property type="term" value="P:regulation of DNA-templated transcription"/>
    <property type="evidence" value="ECO:0007669"/>
    <property type="project" value="InterPro"/>
</dbReference>
<dbReference type="Pfam" id="PF00359">
    <property type="entry name" value="PTS_EIIA_2"/>
    <property type="match status" value="1"/>
</dbReference>
<evidence type="ECO:0000256" key="3">
    <source>
        <dbReference type="ARBA" id="ARBA00023015"/>
    </source>
</evidence>
<dbReference type="Gene3D" id="3.40.50.2300">
    <property type="match status" value="1"/>
</dbReference>
<gene>
    <name evidence="9" type="ORF">HMPREF9707_01099</name>
</gene>
<dbReference type="PROSITE" id="PS51099">
    <property type="entry name" value="PTS_EIIB_TYPE_2"/>
    <property type="match status" value="1"/>
</dbReference>
<dbReference type="Pfam" id="PF00874">
    <property type="entry name" value="PRD"/>
    <property type="match status" value="2"/>
</dbReference>
<dbReference type="PANTHER" id="PTHR30185:SF18">
    <property type="entry name" value="TRANSCRIPTIONAL REGULATOR MTLR"/>
    <property type="match status" value="1"/>
</dbReference>
<organism evidence="9 10">
    <name type="scientific">Falseniella ignava CCUG 37419</name>
    <dbReference type="NCBI Taxonomy" id="883112"/>
    <lineage>
        <taxon>Bacteria</taxon>
        <taxon>Bacillati</taxon>
        <taxon>Bacillota</taxon>
        <taxon>Bacilli</taxon>
        <taxon>Lactobacillales</taxon>
        <taxon>Aerococcaceae</taxon>
        <taxon>Falseniella</taxon>
    </lineage>
</organism>
<dbReference type="Gene3D" id="1.10.10.10">
    <property type="entry name" value="Winged helix-like DNA-binding domain superfamily/Winged helix DNA-binding domain"/>
    <property type="match status" value="1"/>
</dbReference>
<dbReference type="AlphaFoldDB" id="K1LLT6"/>
<feature type="domain" description="PRD" evidence="8">
    <location>
        <begin position="297"/>
        <end position="403"/>
    </location>
</feature>
<dbReference type="Pfam" id="PF05043">
    <property type="entry name" value="Mga"/>
    <property type="match status" value="1"/>
</dbReference>
<dbReference type="InterPro" id="IPR002178">
    <property type="entry name" value="PTS_EIIA_type-2_dom"/>
</dbReference>
<evidence type="ECO:0000313" key="10">
    <source>
        <dbReference type="Proteomes" id="UP000005147"/>
    </source>
</evidence>
<evidence type="ECO:0000259" key="7">
    <source>
        <dbReference type="PROSITE" id="PS51099"/>
    </source>
</evidence>
<dbReference type="InterPro" id="IPR013011">
    <property type="entry name" value="PTS_EIIB_2"/>
</dbReference>
<dbReference type="eggNOG" id="COG1762">
    <property type="taxonomic scope" value="Bacteria"/>
</dbReference>
<keyword evidence="2" id="KW-0677">Repeat</keyword>
<dbReference type="InterPro" id="IPR050661">
    <property type="entry name" value="BglG_antiterminators"/>
</dbReference>
<dbReference type="PROSITE" id="PS51372">
    <property type="entry name" value="PRD_2"/>
    <property type="match status" value="2"/>
</dbReference>
<dbReference type="RefSeq" id="WP_006701745.1">
    <property type="nucleotide sequence ID" value="NZ_JH932301.1"/>
</dbReference>
<dbReference type="HOGENOM" id="CLU_013442_5_1_9"/>
<dbReference type="Proteomes" id="UP000005147">
    <property type="component" value="Unassembled WGS sequence"/>
</dbReference>
<evidence type="ECO:0000256" key="1">
    <source>
        <dbReference type="ARBA" id="ARBA00022679"/>
    </source>
</evidence>
<dbReference type="InterPro" id="IPR011608">
    <property type="entry name" value="PRD"/>
</dbReference>
<dbReference type="PANTHER" id="PTHR30185">
    <property type="entry name" value="CRYPTIC BETA-GLUCOSIDE BGL OPERON ANTITERMINATOR"/>
    <property type="match status" value="1"/>
</dbReference>
<dbReference type="PROSITE" id="PS51094">
    <property type="entry name" value="PTS_EIIA_TYPE_2"/>
    <property type="match status" value="1"/>
</dbReference>
<protein>
    <submittedName>
        <fullName evidence="9">Uncharacterized protein</fullName>
    </submittedName>
</protein>
<dbReference type="EMBL" id="AGZE01000028">
    <property type="protein sequence ID" value="EKB55611.1"/>
    <property type="molecule type" value="Genomic_DNA"/>
</dbReference>
<dbReference type="SUPFAM" id="SSF52794">
    <property type="entry name" value="PTS system IIB component-like"/>
    <property type="match status" value="1"/>
</dbReference>
<dbReference type="STRING" id="883112.HMPREF9707_01099"/>
<dbReference type="PATRIC" id="fig|883112.3.peg.1095"/>
<keyword evidence="5" id="KW-0804">Transcription</keyword>
<dbReference type="GO" id="GO:0009401">
    <property type="term" value="P:phosphoenolpyruvate-dependent sugar phosphotransferase system"/>
    <property type="evidence" value="ECO:0007669"/>
    <property type="project" value="InterPro"/>
</dbReference>
<evidence type="ECO:0000259" key="6">
    <source>
        <dbReference type="PROSITE" id="PS51094"/>
    </source>
</evidence>
<evidence type="ECO:0000259" key="8">
    <source>
        <dbReference type="PROSITE" id="PS51372"/>
    </source>
</evidence>
<name>K1LLT6_9LACT</name>
<dbReference type="InterPro" id="IPR036388">
    <property type="entry name" value="WH-like_DNA-bd_sf"/>
</dbReference>
<sequence>MNNQHFKLLKIIYENNVVSYKELINRFKLSRYLIGKYIEEINLYLESLKINSRINFKPRIGFSIGGETNKIEELLNSFDDTSDLTKDKRIVQLLSLLLDIKGRVTIQELADNMYISRSTLENLLKDVRKLLKKYDINIIGTKSGIYLDLEEEDKRQLISKLINTYKRKLVAGSDHKEGLKISLKFSEDIKGFIDLKTINKVADIVGNFINETNLYLTEYEYNSLVIHISISIDRMKKNFIVRQESQIYDLEKNTRKLIMKIENAFGIQLPEFEKNYIDIHIKFIQQNNVNKIEYSDEKHPNDNKEISKFREITKEILSDLNPDEELIEDLTVHLKSAVNRLGNNISIRNPYLEQIKSNFIPAFEQSKRLVLGLEDDFDIEFDEDEIAYITIHIQSFFERTKNDDVTDIILVCSSGYGTSKLLEQRIKNFFGEKINIVDTVGINQLSTLKLDDVLIVTTVPITDSFTKSVYVNPLLTKKDIDKIQMHIKSANRSSNFIKLLSEDFFKIDNKNMKQKDVIRNMVNDLEENNFVKPQIYESIIEREKLSSTAIGNIAIPHGGVEYVNYPLIYVYINKNGIVWGEEKVQIVFLFLLNESKKKELDDIYSFFNEIINSEDVLNKITKVRDFEEFIEVLVEEG</sequence>
<reference evidence="9 10" key="1">
    <citation type="submission" date="2012-07" db="EMBL/GenBank/DDBJ databases">
        <title>The Genome Sequence of Facklamia ignava CCUG 37419.</title>
        <authorList>
            <consortium name="The Broad Institute Genome Sequencing Platform"/>
            <person name="Earl A."/>
            <person name="Ward D."/>
            <person name="Feldgarden M."/>
            <person name="Gevers D."/>
            <person name="Huys G."/>
            <person name="Walker B."/>
            <person name="Young S.K."/>
            <person name="Zeng Q."/>
            <person name="Gargeya S."/>
            <person name="Fitzgerald M."/>
            <person name="Haas B."/>
            <person name="Abouelleil A."/>
            <person name="Alvarado L."/>
            <person name="Arachchi H.M."/>
            <person name="Berlin A.M."/>
            <person name="Chapman S.B."/>
            <person name="Goldberg J."/>
            <person name="Griggs A."/>
            <person name="Gujja S."/>
            <person name="Hansen M."/>
            <person name="Howarth C."/>
            <person name="Imamovic A."/>
            <person name="Larimer J."/>
            <person name="McCowen C."/>
            <person name="Montmayeur A."/>
            <person name="Murphy C."/>
            <person name="Neiman D."/>
            <person name="Pearson M."/>
            <person name="Priest M."/>
            <person name="Roberts A."/>
            <person name="Saif S."/>
            <person name="Shea T."/>
            <person name="Sisk P."/>
            <person name="Sykes S."/>
            <person name="Wortman J."/>
            <person name="Nusbaum C."/>
            <person name="Birren B."/>
        </authorList>
    </citation>
    <scope>NUCLEOTIDE SEQUENCE [LARGE SCALE GENOMIC DNA]</scope>
    <source>
        <strain evidence="9 10">CCUG 37419</strain>
    </source>
</reference>
<dbReference type="eggNOG" id="COG3711">
    <property type="taxonomic scope" value="Bacteria"/>
</dbReference>
<dbReference type="InterPro" id="IPR036634">
    <property type="entry name" value="PRD_sf"/>
</dbReference>
<dbReference type="Gene3D" id="1.10.1790.10">
    <property type="entry name" value="PRD domain"/>
    <property type="match status" value="2"/>
</dbReference>
<evidence type="ECO:0000256" key="4">
    <source>
        <dbReference type="ARBA" id="ARBA00023159"/>
    </source>
</evidence>
<dbReference type="Gene3D" id="3.40.930.10">
    <property type="entry name" value="Mannitol-specific EII, Chain A"/>
    <property type="match status" value="1"/>
</dbReference>